<dbReference type="PANTHER" id="PTHR11145">
    <property type="entry name" value="BTB/POZ DOMAIN-CONTAINING ADAPTER FOR CUL3-MEDIATED RHOA DEGRADATION PROTEIN FAMILY MEMBER"/>
    <property type="match status" value="1"/>
</dbReference>
<dbReference type="EMBL" id="PPHD01003592">
    <property type="protein sequence ID" value="POI33424.1"/>
    <property type="molecule type" value="Genomic_DNA"/>
</dbReference>
<organism evidence="13 14">
    <name type="scientific">Bambusicola thoracicus</name>
    <name type="common">Chinese bamboo-partridge</name>
    <name type="synonym">Perdix thoracica</name>
    <dbReference type="NCBI Taxonomy" id="9083"/>
    <lineage>
        <taxon>Eukaryota</taxon>
        <taxon>Metazoa</taxon>
        <taxon>Chordata</taxon>
        <taxon>Craniata</taxon>
        <taxon>Vertebrata</taxon>
        <taxon>Euteleostomi</taxon>
        <taxon>Archelosauria</taxon>
        <taxon>Archosauria</taxon>
        <taxon>Dinosauria</taxon>
        <taxon>Saurischia</taxon>
        <taxon>Theropoda</taxon>
        <taxon>Coelurosauria</taxon>
        <taxon>Aves</taxon>
        <taxon>Neognathae</taxon>
        <taxon>Galloanserae</taxon>
        <taxon>Galliformes</taxon>
        <taxon>Phasianidae</taxon>
        <taxon>Perdicinae</taxon>
        <taxon>Bambusicola</taxon>
    </lineage>
</organism>
<feature type="domain" description="BTB" evidence="12">
    <location>
        <begin position="32"/>
        <end position="112"/>
    </location>
</feature>
<dbReference type="GO" id="GO:0031463">
    <property type="term" value="C:Cul3-RING ubiquitin ligase complex"/>
    <property type="evidence" value="ECO:0007669"/>
    <property type="project" value="TreeGrafter"/>
</dbReference>
<dbReference type="GO" id="GO:0035024">
    <property type="term" value="P:negative regulation of Rho protein signal transduction"/>
    <property type="evidence" value="ECO:0007669"/>
    <property type="project" value="TreeGrafter"/>
</dbReference>
<feature type="non-terminal residue" evidence="13">
    <location>
        <position position="188"/>
    </location>
</feature>
<accession>A0A2P4TAR4</accession>
<comment type="caution">
    <text evidence="13">The sequence shown here is derived from an EMBL/GenBank/DDBJ whole genome shotgun (WGS) entry which is preliminary data.</text>
</comment>
<dbReference type="CDD" id="cd18401">
    <property type="entry name" value="BTB_POZ_TNFAIP1_BACURD2"/>
    <property type="match status" value="1"/>
</dbReference>
<comment type="similarity">
    <text evidence="9">Belongs to the BACURD family.</text>
</comment>
<evidence type="ECO:0000256" key="3">
    <source>
        <dbReference type="ARBA" id="ARBA00004496"/>
    </source>
</evidence>
<dbReference type="GO" id="GO:0043161">
    <property type="term" value="P:proteasome-mediated ubiquitin-dependent protein catabolic process"/>
    <property type="evidence" value="ECO:0007669"/>
    <property type="project" value="TreeGrafter"/>
</dbReference>
<comment type="pathway">
    <text evidence="4">Protein modification; protein ubiquitination.</text>
</comment>
<dbReference type="InterPro" id="IPR003131">
    <property type="entry name" value="T1-type_BTB"/>
</dbReference>
<dbReference type="SUPFAM" id="SSF54695">
    <property type="entry name" value="POZ domain"/>
    <property type="match status" value="1"/>
</dbReference>
<evidence type="ECO:0000256" key="10">
    <source>
        <dbReference type="ARBA" id="ARBA00039261"/>
    </source>
</evidence>
<dbReference type="GO" id="GO:0051260">
    <property type="term" value="P:protein homooligomerization"/>
    <property type="evidence" value="ECO:0007669"/>
    <property type="project" value="InterPro"/>
</dbReference>
<name>A0A2P4TAR4_BAMTH</name>
<gene>
    <name evidence="13" type="ORF">CIB84_002821</name>
</gene>
<dbReference type="GO" id="GO:0005768">
    <property type="term" value="C:endosome"/>
    <property type="evidence" value="ECO:0007669"/>
    <property type="project" value="UniProtKB-SubCell"/>
</dbReference>
<protein>
    <recommendedName>
        <fullName evidence="10">BTB/POZ domain-containing adapter for CUL3-mediated RhoA degradation protein 2</fullName>
    </recommendedName>
    <alternativeName>
        <fullName evidence="11">BTB/POZ domain-containing protein TNFAIP1</fullName>
    </alternativeName>
</protein>
<dbReference type="FunFam" id="3.30.710.10:FF:000013">
    <property type="entry name" value="BTB/POZ domain-containing adapter for CUL3-mediated RhoA degradation protein 3"/>
    <property type="match status" value="1"/>
</dbReference>
<dbReference type="GO" id="GO:0016567">
    <property type="term" value="P:protein ubiquitination"/>
    <property type="evidence" value="ECO:0007669"/>
    <property type="project" value="TreeGrafter"/>
</dbReference>
<dbReference type="InterPro" id="IPR045068">
    <property type="entry name" value="BACURD1-3"/>
</dbReference>
<dbReference type="Pfam" id="PF02214">
    <property type="entry name" value="BTB_2"/>
    <property type="match status" value="1"/>
</dbReference>
<evidence type="ECO:0000313" key="13">
    <source>
        <dbReference type="EMBL" id="POI33424.1"/>
    </source>
</evidence>
<evidence type="ECO:0000256" key="6">
    <source>
        <dbReference type="ARBA" id="ARBA00022753"/>
    </source>
</evidence>
<proteinExistence type="inferred from homology"/>
<evidence type="ECO:0000313" key="14">
    <source>
        <dbReference type="Proteomes" id="UP000237246"/>
    </source>
</evidence>
<evidence type="ECO:0000256" key="8">
    <source>
        <dbReference type="ARBA" id="ARBA00023242"/>
    </source>
</evidence>
<evidence type="ECO:0000256" key="1">
    <source>
        <dbReference type="ARBA" id="ARBA00004123"/>
    </source>
</evidence>
<keyword evidence="6" id="KW-0967">Endosome</keyword>
<keyword evidence="14" id="KW-1185">Reference proteome</keyword>
<dbReference type="InterPro" id="IPR011333">
    <property type="entry name" value="SKP1/BTB/POZ_sf"/>
</dbReference>
<dbReference type="GO" id="GO:0004842">
    <property type="term" value="F:ubiquitin-protein transferase activity"/>
    <property type="evidence" value="ECO:0007669"/>
    <property type="project" value="TreeGrafter"/>
</dbReference>
<keyword evidence="8" id="KW-0539">Nucleus</keyword>
<comment type="subcellular location">
    <subcellularLocation>
        <location evidence="3">Cytoplasm</location>
    </subcellularLocation>
    <subcellularLocation>
        <location evidence="2">Endosome</location>
    </subcellularLocation>
    <subcellularLocation>
        <location evidence="1">Nucleus</location>
    </subcellularLocation>
</comment>
<evidence type="ECO:0000256" key="11">
    <source>
        <dbReference type="ARBA" id="ARBA00041740"/>
    </source>
</evidence>
<dbReference type="SMART" id="SM00225">
    <property type="entry name" value="BTB"/>
    <property type="match status" value="1"/>
</dbReference>
<evidence type="ECO:0000256" key="9">
    <source>
        <dbReference type="ARBA" id="ARBA00025759"/>
    </source>
</evidence>
<dbReference type="InterPro" id="IPR000210">
    <property type="entry name" value="BTB/POZ_dom"/>
</dbReference>
<keyword evidence="7" id="KW-0833">Ubl conjugation pathway</keyword>
<reference evidence="13 14" key="1">
    <citation type="submission" date="2018-01" db="EMBL/GenBank/DDBJ databases">
        <title>Comparison of the Chinese Bamboo Partridge and Red Junglefowl genome sequences highlights the importance of demography in genome evolution.</title>
        <authorList>
            <person name="Tiley G.P."/>
            <person name="Kimball R.T."/>
            <person name="Braun E.L."/>
            <person name="Burleigh J.G."/>
        </authorList>
    </citation>
    <scope>NUCLEOTIDE SEQUENCE [LARGE SCALE GENOMIC DNA]</scope>
    <source>
        <strain evidence="13">RTK389</strain>
        <tissue evidence="13">Blood</tissue>
    </source>
</reference>
<keyword evidence="5" id="KW-0963">Cytoplasm</keyword>
<dbReference type="Proteomes" id="UP000237246">
    <property type="component" value="Unassembled WGS sequence"/>
</dbReference>
<dbReference type="PROSITE" id="PS50097">
    <property type="entry name" value="BTB"/>
    <property type="match status" value="1"/>
</dbReference>
<evidence type="ECO:0000256" key="5">
    <source>
        <dbReference type="ARBA" id="ARBA00022490"/>
    </source>
</evidence>
<evidence type="ECO:0000256" key="2">
    <source>
        <dbReference type="ARBA" id="ARBA00004177"/>
    </source>
</evidence>
<dbReference type="AlphaFoldDB" id="A0A2P4TAR4"/>
<sequence>MSGDTCLTTTLCPAVGPKPKTCSFKVGSLGNKYVRLNVGGSLYYTTVQVLTRHDTMLKAMFSGRMEVLTDKEGKSLKCCDDRISGWILIDRCGKHFGTILNYLRDDTIALPKHRQEIKELMAEAKYYLIQGLVDMCQAALQDKKDLYEPVCNIPIITSPKEEERLIESSMKPVVKLLYNRSNNKYSYT</sequence>
<evidence type="ECO:0000256" key="7">
    <source>
        <dbReference type="ARBA" id="ARBA00022786"/>
    </source>
</evidence>
<dbReference type="GO" id="GO:0005634">
    <property type="term" value="C:nucleus"/>
    <property type="evidence" value="ECO:0007669"/>
    <property type="project" value="UniProtKB-SubCell"/>
</dbReference>
<dbReference type="OrthoDB" id="2333377at2759"/>
<dbReference type="Gene3D" id="3.30.710.10">
    <property type="entry name" value="Potassium Channel Kv1.1, Chain A"/>
    <property type="match status" value="1"/>
</dbReference>
<dbReference type="PANTHER" id="PTHR11145:SF17">
    <property type="entry name" value="BTB_POZ DOMAIN-CONTAINING ADAPTER FOR CUL3-MEDIATED RHOA DEGRADATION PROTEIN 2"/>
    <property type="match status" value="1"/>
</dbReference>
<evidence type="ECO:0000259" key="12">
    <source>
        <dbReference type="PROSITE" id="PS50097"/>
    </source>
</evidence>
<evidence type="ECO:0000256" key="4">
    <source>
        <dbReference type="ARBA" id="ARBA00004906"/>
    </source>
</evidence>